<feature type="transmembrane region" description="Helical" evidence="1">
    <location>
        <begin position="140"/>
        <end position="157"/>
    </location>
</feature>
<name>A0A6I4J1S9_9SPHN</name>
<gene>
    <name evidence="2" type="ORF">GON01_11860</name>
</gene>
<evidence type="ECO:0000256" key="1">
    <source>
        <dbReference type="SAM" id="Phobius"/>
    </source>
</evidence>
<comment type="caution">
    <text evidence="2">The sequence shown here is derived from an EMBL/GenBank/DDBJ whole genome shotgun (WGS) entry which is preliminary data.</text>
</comment>
<evidence type="ECO:0000313" key="2">
    <source>
        <dbReference type="EMBL" id="MVO78622.1"/>
    </source>
</evidence>
<feature type="transmembrane region" description="Helical" evidence="1">
    <location>
        <begin position="70"/>
        <end position="87"/>
    </location>
</feature>
<proteinExistence type="predicted"/>
<dbReference type="RefSeq" id="WP_157027593.1">
    <property type="nucleotide sequence ID" value="NZ_WQMS01000014.1"/>
</dbReference>
<organism evidence="2 3">
    <name type="scientific">Sphingomonas horti</name>
    <dbReference type="NCBI Taxonomy" id="2682842"/>
    <lineage>
        <taxon>Bacteria</taxon>
        <taxon>Pseudomonadati</taxon>
        <taxon>Pseudomonadota</taxon>
        <taxon>Alphaproteobacteria</taxon>
        <taxon>Sphingomonadales</taxon>
        <taxon>Sphingomonadaceae</taxon>
        <taxon>Sphingomonas</taxon>
    </lineage>
</organism>
<sequence length="186" mass="19351">MLTMVFLLGAAIGLSLASERWPWSIPATVLLAAWAMTRLPDIDLVLGLGHRSGLTHSLLPAGLACGRRRWWPLAAGVALGLGFHLSADMFPNAMRGYATVKLPGLGSIGSGASYLWLAANAVAALILGAWLLGRVLAPRAALAVLGAIALLGIAYLFATDGGWWALAMFGGTGWLALRGRRAAQPG</sequence>
<dbReference type="EMBL" id="WQMS01000014">
    <property type="protein sequence ID" value="MVO78622.1"/>
    <property type="molecule type" value="Genomic_DNA"/>
</dbReference>
<keyword evidence="1" id="KW-0472">Membrane</keyword>
<feature type="transmembrane region" description="Helical" evidence="1">
    <location>
        <begin position="114"/>
        <end position="133"/>
    </location>
</feature>
<keyword evidence="1" id="KW-0812">Transmembrane</keyword>
<keyword evidence="3" id="KW-1185">Reference proteome</keyword>
<protein>
    <submittedName>
        <fullName evidence="2">Uncharacterized protein</fullName>
    </submittedName>
</protein>
<accession>A0A6I4J1S9</accession>
<reference evidence="2 3" key="1">
    <citation type="submission" date="2019-12" db="EMBL/GenBank/DDBJ databases">
        <authorList>
            <person name="Huq M.A."/>
        </authorList>
    </citation>
    <scope>NUCLEOTIDE SEQUENCE [LARGE SCALE GENOMIC DNA]</scope>
    <source>
        <strain evidence="2 3">MAH-20</strain>
    </source>
</reference>
<evidence type="ECO:0000313" key="3">
    <source>
        <dbReference type="Proteomes" id="UP000441389"/>
    </source>
</evidence>
<dbReference type="Proteomes" id="UP000441389">
    <property type="component" value="Unassembled WGS sequence"/>
</dbReference>
<dbReference type="AlphaFoldDB" id="A0A6I4J1S9"/>
<keyword evidence="1" id="KW-1133">Transmembrane helix</keyword>